<dbReference type="SUPFAM" id="SSF51430">
    <property type="entry name" value="NAD(P)-linked oxidoreductase"/>
    <property type="match status" value="1"/>
</dbReference>
<keyword evidence="2" id="KW-0521">NADP</keyword>
<dbReference type="PRINTS" id="PR00069">
    <property type="entry name" value="ALDKETRDTASE"/>
</dbReference>
<keyword evidence="8" id="KW-1185">Reference proteome</keyword>
<dbReference type="InterPro" id="IPR036812">
    <property type="entry name" value="NAD(P)_OxRdtase_dom_sf"/>
</dbReference>
<evidence type="ECO:0000256" key="5">
    <source>
        <dbReference type="PIRSR" id="PIRSR000097-3"/>
    </source>
</evidence>
<evidence type="ECO:0000259" key="6">
    <source>
        <dbReference type="Pfam" id="PF00248"/>
    </source>
</evidence>
<sequence length="278" mass="31989">MINSIKRKFPIYDMRGTFALRNTVRIPFLGMNVSQIHEGKPIFNATKRALQIGYRHFDCATKYNNINGVGQAIKESQIDRNDVFISLKIGDEFHGFENTIEVYHQLIAESGLRYIDLLLIEHPLENVVGETWRALEQLYVERRVRAIGVCNYTKPQLQELVMQADVFPVVNQVEFNVLKADHELMEYCVDNGIQLVSIGALKHGEILDLPEIQELAIKYKVEPPQIALRWILQNGVVSIPQAELREHLLINSALFNFELSDEDMLLLDQLSQKELVQF</sequence>
<dbReference type="CDD" id="cd19071">
    <property type="entry name" value="AKR_AKR1-5-like"/>
    <property type="match status" value="1"/>
</dbReference>
<dbReference type="PANTHER" id="PTHR43827">
    <property type="entry name" value="2,5-DIKETO-D-GLUCONIC ACID REDUCTASE"/>
    <property type="match status" value="1"/>
</dbReference>
<comment type="caution">
    <text evidence="7">The sequence shown here is derived from an EMBL/GenBank/DDBJ whole genome shotgun (WGS) entry which is preliminary data.</text>
</comment>
<protein>
    <submittedName>
        <fullName evidence="7">Aldo/keto reductase</fullName>
    </submittedName>
</protein>
<evidence type="ECO:0000256" key="2">
    <source>
        <dbReference type="ARBA" id="ARBA00022857"/>
    </source>
</evidence>
<organism evidence="7 8">
    <name type="scientific">Flammeovirga agarivorans</name>
    <dbReference type="NCBI Taxonomy" id="2726742"/>
    <lineage>
        <taxon>Bacteria</taxon>
        <taxon>Pseudomonadati</taxon>
        <taxon>Bacteroidota</taxon>
        <taxon>Cytophagia</taxon>
        <taxon>Cytophagales</taxon>
        <taxon>Flammeovirgaceae</taxon>
        <taxon>Flammeovirga</taxon>
    </lineage>
</organism>
<dbReference type="InterPro" id="IPR023210">
    <property type="entry name" value="NADP_OxRdtase_dom"/>
</dbReference>
<evidence type="ECO:0000256" key="3">
    <source>
        <dbReference type="ARBA" id="ARBA00023002"/>
    </source>
</evidence>
<dbReference type="PIRSF" id="PIRSF000097">
    <property type="entry name" value="AKR"/>
    <property type="match status" value="1"/>
</dbReference>
<gene>
    <name evidence="7" type="ORF">HGP29_05545</name>
</gene>
<dbReference type="PANTHER" id="PTHR43827:SF3">
    <property type="entry name" value="NADP-DEPENDENT OXIDOREDUCTASE DOMAIN-CONTAINING PROTEIN"/>
    <property type="match status" value="1"/>
</dbReference>
<dbReference type="Pfam" id="PF00248">
    <property type="entry name" value="Aldo_ket_red"/>
    <property type="match status" value="1"/>
</dbReference>
<dbReference type="RefSeq" id="WP_168881383.1">
    <property type="nucleotide sequence ID" value="NZ_JABAIL010000002.1"/>
</dbReference>
<dbReference type="Proteomes" id="UP000585050">
    <property type="component" value="Unassembled WGS sequence"/>
</dbReference>
<dbReference type="PROSITE" id="PS00062">
    <property type="entry name" value="ALDOKETO_REDUCTASE_2"/>
    <property type="match status" value="1"/>
</dbReference>
<feature type="site" description="Lowers pKa of active site Tyr" evidence="5">
    <location>
        <position position="88"/>
    </location>
</feature>
<reference evidence="7 8" key="1">
    <citation type="submission" date="2020-04" db="EMBL/GenBank/DDBJ databases">
        <title>Flammeovirga sp. SR4, a novel species isolated from seawater.</title>
        <authorList>
            <person name="Wang X."/>
        </authorList>
    </citation>
    <scope>NUCLEOTIDE SEQUENCE [LARGE SCALE GENOMIC DNA]</scope>
    <source>
        <strain evidence="7 8">SR4</strain>
    </source>
</reference>
<dbReference type="GO" id="GO:0016616">
    <property type="term" value="F:oxidoreductase activity, acting on the CH-OH group of donors, NAD or NADP as acceptor"/>
    <property type="evidence" value="ECO:0007669"/>
    <property type="project" value="UniProtKB-ARBA"/>
</dbReference>
<evidence type="ECO:0000256" key="1">
    <source>
        <dbReference type="ARBA" id="ARBA00007905"/>
    </source>
</evidence>
<dbReference type="InterPro" id="IPR020471">
    <property type="entry name" value="AKR"/>
</dbReference>
<feature type="active site" description="Proton donor" evidence="4">
    <location>
        <position position="63"/>
    </location>
</feature>
<proteinExistence type="inferred from homology"/>
<feature type="domain" description="NADP-dependent oxidoreductase" evidence="6">
    <location>
        <begin position="44"/>
        <end position="270"/>
    </location>
</feature>
<dbReference type="Gene3D" id="3.20.20.100">
    <property type="entry name" value="NADP-dependent oxidoreductase domain"/>
    <property type="match status" value="1"/>
</dbReference>
<keyword evidence="3" id="KW-0560">Oxidoreductase</keyword>
<evidence type="ECO:0000256" key="4">
    <source>
        <dbReference type="PIRSR" id="PIRSR000097-1"/>
    </source>
</evidence>
<dbReference type="EMBL" id="JABAIL010000002">
    <property type="protein sequence ID" value="NLR90659.1"/>
    <property type="molecule type" value="Genomic_DNA"/>
</dbReference>
<dbReference type="InterPro" id="IPR018170">
    <property type="entry name" value="Aldo/ket_reductase_CS"/>
</dbReference>
<evidence type="ECO:0000313" key="7">
    <source>
        <dbReference type="EMBL" id="NLR90659.1"/>
    </source>
</evidence>
<accession>A0A7X8SI65</accession>
<comment type="similarity">
    <text evidence="1">Belongs to the aldo/keto reductase family.</text>
</comment>
<dbReference type="AlphaFoldDB" id="A0A7X8SI65"/>
<name>A0A7X8SI65_9BACT</name>
<evidence type="ECO:0000313" key="8">
    <source>
        <dbReference type="Proteomes" id="UP000585050"/>
    </source>
</evidence>